<evidence type="ECO:0000256" key="1">
    <source>
        <dbReference type="ARBA" id="ARBA00004651"/>
    </source>
</evidence>
<feature type="transmembrane region" description="Helical" evidence="6">
    <location>
        <begin position="339"/>
        <end position="359"/>
    </location>
</feature>
<name>A0A370QLZ8_9GAMM</name>
<dbReference type="EMBL" id="QRAP01000007">
    <property type="protein sequence ID" value="RDK89407.1"/>
    <property type="molecule type" value="Genomic_DNA"/>
</dbReference>
<accession>A0A370QLZ8</accession>
<dbReference type="NCBIfam" id="NF007699">
    <property type="entry name" value="PRK10381.1"/>
    <property type="match status" value="1"/>
</dbReference>
<evidence type="ECO:0000256" key="2">
    <source>
        <dbReference type="ARBA" id="ARBA00022475"/>
    </source>
</evidence>
<evidence type="ECO:0000259" key="7">
    <source>
        <dbReference type="Pfam" id="PF02706"/>
    </source>
</evidence>
<dbReference type="RefSeq" id="WP_115459285.1">
    <property type="nucleotide sequence ID" value="NZ_QRAP01000007.1"/>
</dbReference>
<protein>
    <submittedName>
        <fullName evidence="8">LPS O-antigen subunit length determinant protein (WzzB/FepE family)</fullName>
    </submittedName>
</protein>
<keyword evidence="9" id="KW-1185">Reference proteome</keyword>
<dbReference type="AlphaFoldDB" id="A0A370QLZ8"/>
<keyword evidence="4 6" id="KW-1133">Transmembrane helix</keyword>
<dbReference type="PANTHER" id="PTHR32309:SF13">
    <property type="entry name" value="FERRIC ENTEROBACTIN TRANSPORT PROTEIN FEPE"/>
    <property type="match status" value="1"/>
</dbReference>
<reference evidence="8 9" key="1">
    <citation type="submission" date="2018-07" db="EMBL/GenBank/DDBJ databases">
        <title>Genomic Encyclopedia of Type Strains, Phase IV (KMG-IV): sequencing the most valuable type-strain genomes for metagenomic binning, comparative biology and taxonomic classification.</title>
        <authorList>
            <person name="Goeker M."/>
        </authorList>
    </citation>
    <scope>NUCLEOTIDE SEQUENCE [LARGE SCALE GENOMIC DNA]</scope>
    <source>
        <strain evidence="8 9">DSM 103736</strain>
    </source>
</reference>
<evidence type="ECO:0000256" key="5">
    <source>
        <dbReference type="ARBA" id="ARBA00023136"/>
    </source>
</evidence>
<comment type="subcellular location">
    <subcellularLocation>
        <location evidence="1">Cell membrane</location>
        <topology evidence="1">Multi-pass membrane protein</topology>
    </subcellularLocation>
</comment>
<evidence type="ECO:0000313" key="9">
    <source>
        <dbReference type="Proteomes" id="UP000254848"/>
    </source>
</evidence>
<dbReference type="Gene3D" id="3.30.1890.10">
    <property type="entry name" value="FepE-like"/>
    <property type="match status" value="1"/>
</dbReference>
<keyword evidence="5 6" id="KW-0472">Membrane</keyword>
<comment type="caution">
    <text evidence="8">The sequence shown here is derived from an EMBL/GenBank/DDBJ whole genome shotgun (WGS) entry which is preliminary data.</text>
</comment>
<dbReference type="InterPro" id="IPR003856">
    <property type="entry name" value="LPS_length_determ_N"/>
</dbReference>
<dbReference type="PANTHER" id="PTHR32309">
    <property type="entry name" value="TYROSINE-PROTEIN KINASE"/>
    <property type="match status" value="1"/>
</dbReference>
<dbReference type="OrthoDB" id="6565796at2"/>
<proteinExistence type="predicted"/>
<evidence type="ECO:0000256" key="4">
    <source>
        <dbReference type="ARBA" id="ARBA00022989"/>
    </source>
</evidence>
<dbReference type="SUPFAM" id="SSF160355">
    <property type="entry name" value="Bacterial polysaccharide co-polymerase-like"/>
    <property type="match status" value="1"/>
</dbReference>
<keyword evidence="2" id="KW-1003">Cell membrane</keyword>
<dbReference type="GO" id="GO:0004713">
    <property type="term" value="F:protein tyrosine kinase activity"/>
    <property type="evidence" value="ECO:0007669"/>
    <property type="project" value="TreeGrafter"/>
</dbReference>
<dbReference type="Gene3D" id="1.10.287.210">
    <property type="match status" value="1"/>
</dbReference>
<keyword evidence="3 6" id="KW-0812">Transmembrane</keyword>
<dbReference type="Proteomes" id="UP000254848">
    <property type="component" value="Unassembled WGS sequence"/>
</dbReference>
<evidence type="ECO:0000313" key="8">
    <source>
        <dbReference type="EMBL" id="RDK89407.1"/>
    </source>
</evidence>
<feature type="domain" description="Polysaccharide chain length determinant N-terminal" evidence="7">
    <location>
        <begin position="26"/>
        <end position="122"/>
    </location>
</feature>
<sequence length="371" mass="41973">MSTLNIPQPQSVTDFPLTRRVRHHDDEIDLFELLRVFLHQWKLIAIVPVLCALAGLAVSHFLPQKWTSNAVIVRAESPQMMSLDQLLTSLAILDINPGITPDSLLTRFIVDFDSQNLREAYLSGTEYFKRQLGENKDPQAAKRLLSTIAGKDISVYSGEQDKAADKKNYDYLRLSFTASGAQDASALLSGYIGYVSREIQESVRHKIQHQIDFRRSQEQKRYQLDLQRQKIAHEVNITRLKYALSIATAAGVKTPVYSNGATIKDDPDFSIALGAHGLSRKLEIEQAITDLSTINAELQNRRLYLQQLEALDVNTVDVQPFRYLQSPSEPIKRDAPKRALIVALFALIGLIGVTAAVLLRHYWRERMKESY</sequence>
<organism evidence="8 9">
    <name type="scientific">Enterobacillus tribolii</name>
    <dbReference type="NCBI Taxonomy" id="1487935"/>
    <lineage>
        <taxon>Bacteria</taxon>
        <taxon>Pseudomonadati</taxon>
        <taxon>Pseudomonadota</taxon>
        <taxon>Gammaproteobacteria</taxon>
        <taxon>Enterobacterales</taxon>
        <taxon>Hafniaceae</taxon>
        <taxon>Enterobacillus</taxon>
    </lineage>
</organism>
<dbReference type="InterPro" id="IPR050445">
    <property type="entry name" value="Bact_polysacc_biosynth/exp"/>
</dbReference>
<evidence type="ECO:0000256" key="3">
    <source>
        <dbReference type="ARBA" id="ARBA00022692"/>
    </source>
</evidence>
<dbReference type="Pfam" id="PF02706">
    <property type="entry name" value="Wzz"/>
    <property type="match status" value="1"/>
</dbReference>
<gene>
    <name evidence="8" type="ORF">C8D90_10758</name>
</gene>
<dbReference type="GO" id="GO:0005886">
    <property type="term" value="C:plasma membrane"/>
    <property type="evidence" value="ECO:0007669"/>
    <property type="project" value="UniProtKB-SubCell"/>
</dbReference>
<evidence type="ECO:0000256" key="6">
    <source>
        <dbReference type="SAM" id="Phobius"/>
    </source>
</evidence>